<evidence type="ECO:0000259" key="1">
    <source>
        <dbReference type="PROSITE" id="PS51340"/>
    </source>
</evidence>
<dbReference type="SUPFAM" id="SSF50800">
    <property type="entry name" value="PK beta-barrel domain-like"/>
    <property type="match status" value="1"/>
</dbReference>
<organism evidence="2">
    <name type="scientific">hydrothermal vent metagenome</name>
    <dbReference type="NCBI Taxonomy" id="652676"/>
    <lineage>
        <taxon>unclassified sequences</taxon>
        <taxon>metagenomes</taxon>
        <taxon>ecological metagenomes</taxon>
    </lineage>
</organism>
<dbReference type="AlphaFoldDB" id="A0A1W1BVH8"/>
<dbReference type="PANTHER" id="PTHR36930:SF1">
    <property type="entry name" value="MOSC DOMAIN-CONTAINING PROTEIN"/>
    <property type="match status" value="1"/>
</dbReference>
<dbReference type="GO" id="GO:0003824">
    <property type="term" value="F:catalytic activity"/>
    <property type="evidence" value="ECO:0007669"/>
    <property type="project" value="InterPro"/>
</dbReference>
<dbReference type="InterPro" id="IPR005302">
    <property type="entry name" value="MoCF_Sase_C"/>
</dbReference>
<protein>
    <recommendedName>
        <fullName evidence="1">MOSC domain-containing protein</fullName>
    </recommendedName>
</protein>
<proteinExistence type="predicted"/>
<feature type="domain" description="MOSC" evidence="1">
    <location>
        <begin position="18"/>
        <end position="142"/>
    </location>
</feature>
<dbReference type="InterPro" id="IPR011037">
    <property type="entry name" value="Pyrv_Knase-like_insert_dom_sf"/>
</dbReference>
<gene>
    <name evidence="2" type="ORF">MNB_SV-9-596</name>
</gene>
<evidence type="ECO:0000313" key="2">
    <source>
        <dbReference type="EMBL" id="SFV57477.1"/>
    </source>
</evidence>
<sequence>MNNAQGKVLELFISNASKNRLDEIVVDKDGIVGDKFYAKDVQRSILISTIESYNLARDNNIEISIGSLGENILLDYNPYFLPIGSKIKIGNSILEITQNCTLCKSLTKIDSKLPKLLKDDRGVFAKVVEAGVIKKGDKIYIL</sequence>
<dbReference type="EMBL" id="FPHG01000032">
    <property type="protein sequence ID" value="SFV57477.1"/>
    <property type="molecule type" value="Genomic_DNA"/>
</dbReference>
<dbReference type="InterPro" id="IPR052716">
    <property type="entry name" value="MOSC_domain"/>
</dbReference>
<dbReference type="Pfam" id="PF03473">
    <property type="entry name" value="MOSC"/>
    <property type="match status" value="1"/>
</dbReference>
<reference evidence="2" key="1">
    <citation type="submission" date="2016-10" db="EMBL/GenBank/DDBJ databases">
        <authorList>
            <person name="de Groot N.N."/>
        </authorList>
    </citation>
    <scope>NUCLEOTIDE SEQUENCE</scope>
</reference>
<dbReference type="GO" id="GO:0030151">
    <property type="term" value="F:molybdenum ion binding"/>
    <property type="evidence" value="ECO:0007669"/>
    <property type="project" value="InterPro"/>
</dbReference>
<accession>A0A1W1BVH8</accession>
<dbReference type="GO" id="GO:0030170">
    <property type="term" value="F:pyridoxal phosphate binding"/>
    <property type="evidence" value="ECO:0007669"/>
    <property type="project" value="InterPro"/>
</dbReference>
<name>A0A1W1BVH8_9ZZZZ</name>
<dbReference type="PANTHER" id="PTHR36930">
    <property type="entry name" value="METAL-SULFUR CLUSTER BIOSYNTHESIS PROTEINS YUAD-RELATED"/>
    <property type="match status" value="1"/>
</dbReference>
<dbReference type="PROSITE" id="PS51340">
    <property type="entry name" value="MOSC"/>
    <property type="match status" value="1"/>
</dbReference>
<dbReference type="Gene3D" id="2.40.33.20">
    <property type="entry name" value="PK beta-barrel domain-like"/>
    <property type="match status" value="1"/>
</dbReference>